<sequence length="527" mass="57741">MTGQECLGYGKVYVWTEAIDAQGNVKPSSGARRTTVGENHGVAGHPSLALRSAPQRCAARTVPDRQPSVGTAANSAQAATDTAMPALPPAATQSVYLAPSQLTDPIFQDLPRSSRHYLAHFANRVCQDLVARDGPGSNPFRELIPLTRKHPLLLNIIVATSALHWANSFSPNASLSVGITDPGGYLAQLRSRDLVSRQAVIDALTAKDMAMVHLRGVLQALDPAGSEVTLAAMHFFVKFDLIDLERGEAKSWQAHLTGASNVLALLTAAKPQDATSHKLRDCVVADCFIYHILGSTLASGPWAAQITHYAFELLPVLKRTEVNSYLSCPSEILQIILSASQLSYEMPCTDLALTSADKALALIQEACSFDIRAWATQLQQVAKVKDVESRIHVASAHRSAVCLYIMQAVPLARAASREDKQTLANVDKQLLVNDILNHLSQIGEDDPYFKASSWPTFIAGAETTDNDTRMWTMTRLMDIWKVCPWGYVFTAIEMLKATWEMQDRRPRNEDVNWLQGLKEMGFENLIV</sequence>
<dbReference type="RefSeq" id="XP_018706131.1">
    <property type="nucleotide sequence ID" value="XM_018846403.1"/>
</dbReference>
<dbReference type="AlphaFoldDB" id="A0A168B2H2"/>
<name>A0A168B2H2_CORFA</name>
<dbReference type="Pfam" id="PF11951">
    <property type="entry name" value="Fungal_trans_2"/>
    <property type="match status" value="1"/>
</dbReference>
<dbReference type="GO" id="GO:0000976">
    <property type="term" value="F:transcription cis-regulatory region binding"/>
    <property type="evidence" value="ECO:0007669"/>
    <property type="project" value="TreeGrafter"/>
</dbReference>
<keyword evidence="2" id="KW-0539">Nucleus</keyword>
<dbReference type="GO" id="GO:0045944">
    <property type="term" value="P:positive regulation of transcription by RNA polymerase II"/>
    <property type="evidence" value="ECO:0007669"/>
    <property type="project" value="TreeGrafter"/>
</dbReference>
<dbReference type="GO" id="GO:0005634">
    <property type="term" value="C:nucleus"/>
    <property type="evidence" value="ECO:0007669"/>
    <property type="project" value="UniProtKB-SubCell"/>
</dbReference>
<accession>A0A168B2H2</accession>
<dbReference type="STRING" id="1081104.A0A168B2H2"/>
<evidence type="ECO:0000256" key="2">
    <source>
        <dbReference type="ARBA" id="ARBA00023242"/>
    </source>
</evidence>
<keyword evidence="5" id="KW-1185">Reference proteome</keyword>
<comment type="caution">
    <text evidence="4">The sequence shown here is derived from an EMBL/GenBank/DDBJ whole genome shotgun (WGS) entry which is preliminary data.</text>
</comment>
<comment type="subcellular location">
    <subcellularLocation>
        <location evidence="1">Nucleus</location>
    </subcellularLocation>
</comment>
<dbReference type="PANTHER" id="PTHR37534:SF51">
    <property type="entry name" value="ACRIFLAVINE SENSITIVITY CONTROL PROTEIN ACR-2"/>
    <property type="match status" value="1"/>
</dbReference>
<dbReference type="InterPro" id="IPR021858">
    <property type="entry name" value="Fun_TF"/>
</dbReference>
<proteinExistence type="predicted"/>
<dbReference type="Proteomes" id="UP000076744">
    <property type="component" value="Unassembled WGS sequence"/>
</dbReference>
<dbReference type="OrthoDB" id="5380854at2759"/>
<protein>
    <submittedName>
        <fullName evidence="4">Acriflavine sensitivity control protein</fullName>
    </submittedName>
</protein>
<feature type="region of interest" description="Disordered" evidence="3">
    <location>
        <begin position="24"/>
        <end position="47"/>
    </location>
</feature>
<evidence type="ECO:0000313" key="5">
    <source>
        <dbReference type="Proteomes" id="UP000076744"/>
    </source>
</evidence>
<reference evidence="4 5" key="1">
    <citation type="journal article" date="2016" name="Genome Biol. Evol.">
        <title>Divergent and convergent evolution of fungal pathogenicity.</title>
        <authorList>
            <person name="Shang Y."/>
            <person name="Xiao G."/>
            <person name="Zheng P."/>
            <person name="Cen K."/>
            <person name="Zhan S."/>
            <person name="Wang C."/>
        </authorList>
    </citation>
    <scope>NUCLEOTIDE SEQUENCE [LARGE SCALE GENOMIC DNA]</scope>
    <source>
        <strain evidence="4 5">ARSEF 2679</strain>
    </source>
</reference>
<dbReference type="GO" id="GO:0003700">
    <property type="term" value="F:DNA-binding transcription factor activity"/>
    <property type="evidence" value="ECO:0007669"/>
    <property type="project" value="TreeGrafter"/>
</dbReference>
<organism evidence="4 5">
    <name type="scientific">Cordyceps fumosorosea (strain ARSEF 2679)</name>
    <name type="common">Isaria fumosorosea</name>
    <dbReference type="NCBI Taxonomy" id="1081104"/>
    <lineage>
        <taxon>Eukaryota</taxon>
        <taxon>Fungi</taxon>
        <taxon>Dikarya</taxon>
        <taxon>Ascomycota</taxon>
        <taxon>Pezizomycotina</taxon>
        <taxon>Sordariomycetes</taxon>
        <taxon>Hypocreomycetidae</taxon>
        <taxon>Hypocreales</taxon>
        <taxon>Cordycipitaceae</taxon>
        <taxon>Cordyceps</taxon>
    </lineage>
</organism>
<dbReference type="GeneID" id="30019089"/>
<gene>
    <name evidence="4" type="ORF">ISF_02797</name>
</gene>
<evidence type="ECO:0000256" key="1">
    <source>
        <dbReference type="ARBA" id="ARBA00004123"/>
    </source>
</evidence>
<dbReference type="PANTHER" id="PTHR37534">
    <property type="entry name" value="TRANSCRIPTIONAL ACTIVATOR PROTEIN UGA3"/>
    <property type="match status" value="1"/>
</dbReference>
<evidence type="ECO:0000256" key="3">
    <source>
        <dbReference type="SAM" id="MobiDB-lite"/>
    </source>
</evidence>
<evidence type="ECO:0000313" key="4">
    <source>
        <dbReference type="EMBL" id="OAA69527.1"/>
    </source>
</evidence>
<dbReference type="EMBL" id="AZHB01000005">
    <property type="protein sequence ID" value="OAA69527.1"/>
    <property type="molecule type" value="Genomic_DNA"/>
</dbReference>